<evidence type="ECO:0000313" key="3">
    <source>
        <dbReference type="EMBL" id="PIL25325.1"/>
    </source>
</evidence>
<dbReference type="InterPro" id="IPR001810">
    <property type="entry name" value="F-box_dom"/>
</dbReference>
<accession>A0A2G8RUY3</accession>
<dbReference type="EMBL" id="AYKW01000056">
    <property type="protein sequence ID" value="PIL25325.1"/>
    <property type="molecule type" value="Genomic_DNA"/>
</dbReference>
<dbReference type="Gene3D" id="3.80.10.10">
    <property type="entry name" value="Ribonuclease Inhibitor"/>
    <property type="match status" value="2"/>
</dbReference>
<dbReference type="SUPFAM" id="SSF81383">
    <property type="entry name" value="F-box domain"/>
    <property type="match status" value="1"/>
</dbReference>
<dbReference type="InterPro" id="IPR032675">
    <property type="entry name" value="LRR_dom_sf"/>
</dbReference>
<dbReference type="STRING" id="1077348.A0A2G8RUY3"/>
<evidence type="ECO:0000313" key="4">
    <source>
        <dbReference type="Proteomes" id="UP000230002"/>
    </source>
</evidence>
<evidence type="ECO:0000259" key="2">
    <source>
        <dbReference type="Pfam" id="PF12937"/>
    </source>
</evidence>
<comment type="caution">
    <text evidence="3">The sequence shown here is derived from an EMBL/GenBank/DDBJ whole genome shotgun (WGS) entry which is preliminary data.</text>
</comment>
<dbReference type="Gene3D" id="1.20.1280.50">
    <property type="match status" value="1"/>
</dbReference>
<proteinExistence type="predicted"/>
<sequence>MSANSQLSLGPPVVVAPDTGKCDTRLHERLDELDIKEREIFLERLELKSRWNRSLLATQLPNEILVLIFVYFSAGLPLTSTDGHDGDYFKFAPAKTQWPKVMLVCRHWCDVVRATPAFWRTIDVGKNKAWMQLALACSDGATVDVSFSSKFDEQDAAILEPHYHCLRSLRLRYWSPTALRVIPVANLHPLESLEITNHAKDRILHNTKYVITDRGITHERFPNLRILQVSHSDVPSDPLFYARLCKLSLKGCLIQSSLGHFIQLLSSSPTLRHLELEDFLQQLSDGGSVAGPLQVLPSLRSLRLGDHLPVYSARFLSRVVIPAASLSITADIDPDDEDSDSEEEEEEEEIGDDTLSSIVPPNLRRSLPRLTSVTRARLKVTFEDCAIECYATAREPDETPLVDLSLTSSTDSTSWEGDLSKGIIDFLALFDSAPLTHFKTVGYCELDAAGSQAWARLFQTFPSLVSLEADTSDMVVEGLLEASLASPTDGPVVCTGLESITLNDEWGCLLVDWMHVVFDPLPYGYYVYWSASFSQADEFEFLLTPDGLDPSLSQTMGTHRSPAHRTQMSSASLRLPPEITDAIIGFVWPDVEALCACSSVCRDWVNASRHHLFSSITLDFKRCDALMDQIILRPSSSIQPYLVQVHELILVGVRFTPRSESGFSVERTLGGGSLHTLVGQLPNLRILSFVACDFRHSVHPRIHMTLSRFSAVRVLELKNCAFPSFHTVRRMVTALASLEHLIMACPTWDAGPTSAQLVALDNRHNRPVLRSLDLSVANHGASIAQVLVEWLLGTRSRLSLQALKLFALDCPSNSPLWASYANVLKSFSSVSELRVCAFEHEGAATPLEHLTALEDLEITRFDRSLLQPIGWEVVCRILQQVCSPLRRLRFTIHRWNSEIDPSADRESVPPPSLNVEGLELLDPVLAHPKFHRLEVVHFAIEDTFAIGVIAPPTFSCASIVHDLQKCLPKLYARGIVRVSVATTAPLHPAVTRDLSTFFRAIVPGLPEPPSHRGAFDAFGQLPPLSHFVALKDLRIDLQDLETAGHQSEWEVVSRMLPTLRCSLLHLTFRIEKILDKPDAAPSRDGNGNTFMICLDDLELLQPVLAKEAFNTLEDVLFLVRPQYNEKPKERRMFLGEDVIFGIRAKIPQMYARGCMHVECIDPYP</sequence>
<keyword evidence="4" id="KW-1185">Reference proteome</keyword>
<dbReference type="AlphaFoldDB" id="A0A2G8RUY3"/>
<dbReference type="PANTHER" id="PTHR38926">
    <property type="entry name" value="F-BOX DOMAIN CONTAINING PROTEIN, EXPRESSED"/>
    <property type="match status" value="1"/>
</dbReference>
<organism evidence="3 4">
    <name type="scientific">Ganoderma sinense ZZ0214-1</name>
    <dbReference type="NCBI Taxonomy" id="1077348"/>
    <lineage>
        <taxon>Eukaryota</taxon>
        <taxon>Fungi</taxon>
        <taxon>Dikarya</taxon>
        <taxon>Basidiomycota</taxon>
        <taxon>Agaricomycotina</taxon>
        <taxon>Agaricomycetes</taxon>
        <taxon>Polyporales</taxon>
        <taxon>Polyporaceae</taxon>
        <taxon>Ganoderma</taxon>
    </lineage>
</organism>
<gene>
    <name evidence="3" type="ORF">GSI_13214</name>
</gene>
<dbReference type="Pfam" id="PF12937">
    <property type="entry name" value="F-box-like"/>
    <property type="match status" value="1"/>
</dbReference>
<dbReference type="InterPro" id="IPR036047">
    <property type="entry name" value="F-box-like_dom_sf"/>
</dbReference>
<reference evidence="3 4" key="1">
    <citation type="journal article" date="2015" name="Sci. Rep.">
        <title>Chromosome-level genome map provides insights into diverse defense mechanisms in the medicinal fungus Ganoderma sinense.</title>
        <authorList>
            <person name="Zhu Y."/>
            <person name="Xu J."/>
            <person name="Sun C."/>
            <person name="Zhou S."/>
            <person name="Xu H."/>
            <person name="Nelson D.R."/>
            <person name="Qian J."/>
            <person name="Song J."/>
            <person name="Luo H."/>
            <person name="Xiang L."/>
            <person name="Li Y."/>
            <person name="Xu Z."/>
            <person name="Ji A."/>
            <person name="Wang L."/>
            <person name="Lu S."/>
            <person name="Hayward A."/>
            <person name="Sun W."/>
            <person name="Li X."/>
            <person name="Schwartz D.C."/>
            <person name="Wang Y."/>
            <person name="Chen S."/>
        </authorList>
    </citation>
    <scope>NUCLEOTIDE SEQUENCE [LARGE SCALE GENOMIC DNA]</scope>
    <source>
        <strain evidence="3 4">ZZ0214-1</strain>
    </source>
</reference>
<dbReference type="OrthoDB" id="2767786at2759"/>
<evidence type="ECO:0000256" key="1">
    <source>
        <dbReference type="SAM" id="MobiDB-lite"/>
    </source>
</evidence>
<feature type="compositionally biased region" description="Acidic residues" evidence="1">
    <location>
        <begin position="332"/>
        <end position="352"/>
    </location>
</feature>
<feature type="domain" description="F-box" evidence="2">
    <location>
        <begin position="59"/>
        <end position="123"/>
    </location>
</feature>
<feature type="region of interest" description="Disordered" evidence="1">
    <location>
        <begin position="330"/>
        <end position="360"/>
    </location>
</feature>
<dbReference type="Proteomes" id="UP000230002">
    <property type="component" value="Unassembled WGS sequence"/>
</dbReference>
<name>A0A2G8RUY3_9APHY</name>
<dbReference type="SUPFAM" id="SSF52047">
    <property type="entry name" value="RNI-like"/>
    <property type="match status" value="2"/>
</dbReference>
<dbReference type="PANTHER" id="PTHR38926:SF5">
    <property type="entry name" value="F-BOX AND LEUCINE-RICH REPEAT PROTEIN 6"/>
    <property type="match status" value="1"/>
</dbReference>
<protein>
    <recommendedName>
        <fullName evidence="2">F-box domain-containing protein</fullName>
    </recommendedName>
</protein>